<evidence type="ECO:0000313" key="4">
    <source>
        <dbReference type="Proteomes" id="UP000314986"/>
    </source>
</evidence>
<name>A0A4W3JXM6_CALMI</name>
<keyword evidence="2" id="KW-0472">Membrane</keyword>
<dbReference type="GO" id="GO:0016031">
    <property type="term" value="P:tRNA import into mitochondrion"/>
    <property type="evidence" value="ECO:0007669"/>
    <property type="project" value="TreeGrafter"/>
</dbReference>
<sequence length="130" mass="14237">MVGRAGAGTGAVATGICVALFVAYCVYFDRKRRRDPELKVKLRERRRRRRRRQREEEGCATPNPSRYPDPSHLQAGRAFFLEGLELGEGSLAQGDVQVGVEDLSNIGGQGGKFRWGFKASITIASSALPG</sequence>
<dbReference type="GO" id="GO:0030150">
    <property type="term" value="P:protein import into mitochondrial matrix"/>
    <property type="evidence" value="ECO:0007669"/>
    <property type="project" value="TreeGrafter"/>
</dbReference>
<dbReference type="GO" id="GO:0006605">
    <property type="term" value="P:protein targeting"/>
    <property type="evidence" value="ECO:0007669"/>
    <property type="project" value="InterPro"/>
</dbReference>
<reference evidence="3" key="4">
    <citation type="submission" date="2025-08" db="UniProtKB">
        <authorList>
            <consortium name="Ensembl"/>
        </authorList>
    </citation>
    <scope>IDENTIFICATION</scope>
</reference>
<dbReference type="Ensembl" id="ENSCMIT00000043594.1">
    <property type="protein sequence ID" value="ENSCMIP00000042973.1"/>
    <property type="gene ID" value="ENSCMIG00000017852.1"/>
</dbReference>
<dbReference type="InterPro" id="IPR022422">
    <property type="entry name" value="MAS20_rcpt_metazoan"/>
</dbReference>
<reference evidence="3" key="5">
    <citation type="submission" date="2025-09" db="UniProtKB">
        <authorList>
            <consortium name="Ensembl"/>
        </authorList>
    </citation>
    <scope>IDENTIFICATION</scope>
</reference>
<dbReference type="PANTHER" id="PTHR12430">
    <property type="entry name" value="MITOCHONDRIAL IMPORT RECEPTOR SUBUNIT TOM20"/>
    <property type="match status" value="1"/>
</dbReference>
<dbReference type="GO" id="GO:0008320">
    <property type="term" value="F:protein transmembrane transporter activity"/>
    <property type="evidence" value="ECO:0007669"/>
    <property type="project" value="TreeGrafter"/>
</dbReference>
<evidence type="ECO:0000256" key="2">
    <source>
        <dbReference type="SAM" id="Phobius"/>
    </source>
</evidence>
<evidence type="ECO:0000256" key="1">
    <source>
        <dbReference type="SAM" id="MobiDB-lite"/>
    </source>
</evidence>
<accession>A0A4W3JXM6</accession>
<dbReference type="PRINTS" id="PR00351">
    <property type="entry name" value="OM20RECEPTOR"/>
</dbReference>
<evidence type="ECO:0000313" key="3">
    <source>
        <dbReference type="Ensembl" id="ENSCMIP00000042973.1"/>
    </source>
</evidence>
<dbReference type="Pfam" id="PF02064">
    <property type="entry name" value="MAS20"/>
    <property type="match status" value="1"/>
</dbReference>
<dbReference type="STRING" id="7868.ENSCMIP00000042973"/>
<reference evidence="4" key="2">
    <citation type="journal article" date="2007" name="PLoS Biol.">
        <title>Survey sequencing and comparative analysis of the elephant shark (Callorhinchus milii) genome.</title>
        <authorList>
            <person name="Venkatesh B."/>
            <person name="Kirkness E.F."/>
            <person name="Loh Y.H."/>
            <person name="Halpern A.L."/>
            <person name="Lee A.P."/>
            <person name="Johnson J."/>
            <person name="Dandona N."/>
            <person name="Viswanathan L.D."/>
            <person name="Tay A."/>
            <person name="Venter J.C."/>
            <person name="Strausberg R.L."/>
            <person name="Brenner S."/>
        </authorList>
    </citation>
    <scope>NUCLEOTIDE SEQUENCE [LARGE SCALE GENOMIC DNA]</scope>
</reference>
<feature type="transmembrane region" description="Helical" evidence="2">
    <location>
        <begin position="6"/>
        <end position="27"/>
    </location>
</feature>
<proteinExistence type="predicted"/>
<feature type="region of interest" description="Disordered" evidence="1">
    <location>
        <begin position="42"/>
        <end position="72"/>
    </location>
</feature>
<dbReference type="AlphaFoldDB" id="A0A4W3JXM6"/>
<reference evidence="4" key="3">
    <citation type="journal article" date="2014" name="Nature">
        <title>Elephant shark genome provides unique insights into gnathostome evolution.</title>
        <authorList>
            <consortium name="International Elephant Shark Genome Sequencing Consortium"/>
            <person name="Venkatesh B."/>
            <person name="Lee A.P."/>
            <person name="Ravi V."/>
            <person name="Maurya A.K."/>
            <person name="Lian M.M."/>
            <person name="Swann J.B."/>
            <person name="Ohta Y."/>
            <person name="Flajnik M.F."/>
            <person name="Sutoh Y."/>
            <person name="Kasahara M."/>
            <person name="Hoon S."/>
            <person name="Gangu V."/>
            <person name="Roy S.W."/>
            <person name="Irimia M."/>
            <person name="Korzh V."/>
            <person name="Kondrychyn I."/>
            <person name="Lim Z.W."/>
            <person name="Tay B.H."/>
            <person name="Tohari S."/>
            <person name="Kong K.W."/>
            <person name="Ho S."/>
            <person name="Lorente-Galdos B."/>
            <person name="Quilez J."/>
            <person name="Marques-Bonet T."/>
            <person name="Raney B.J."/>
            <person name="Ingham P.W."/>
            <person name="Tay A."/>
            <person name="Hillier L.W."/>
            <person name="Minx P."/>
            <person name="Boehm T."/>
            <person name="Wilson R.K."/>
            <person name="Brenner S."/>
            <person name="Warren W.C."/>
        </authorList>
    </citation>
    <scope>NUCLEOTIDE SEQUENCE [LARGE SCALE GENOMIC DNA]</scope>
</reference>
<dbReference type="PRINTS" id="PR01989">
    <property type="entry name" value="EUOM20RECPTR"/>
</dbReference>
<keyword evidence="2" id="KW-1133">Transmembrane helix</keyword>
<dbReference type="PANTHER" id="PTHR12430:SF0">
    <property type="entry name" value="TRANSLOCASE OF OUTER MITOCHONDRIAL MEMBRANE 20"/>
    <property type="match status" value="1"/>
</dbReference>
<dbReference type="Proteomes" id="UP000314986">
    <property type="component" value="Unassembled WGS sequence"/>
</dbReference>
<reference evidence="4" key="1">
    <citation type="journal article" date="2006" name="Science">
        <title>Ancient noncoding elements conserved in the human genome.</title>
        <authorList>
            <person name="Venkatesh B."/>
            <person name="Kirkness E.F."/>
            <person name="Loh Y.H."/>
            <person name="Halpern A.L."/>
            <person name="Lee A.P."/>
            <person name="Johnson J."/>
            <person name="Dandona N."/>
            <person name="Viswanathan L.D."/>
            <person name="Tay A."/>
            <person name="Venter J.C."/>
            <person name="Strausberg R.L."/>
            <person name="Brenner S."/>
        </authorList>
    </citation>
    <scope>NUCLEOTIDE SEQUENCE [LARGE SCALE GENOMIC DNA]</scope>
</reference>
<keyword evidence="2" id="KW-0812">Transmembrane</keyword>
<dbReference type="GO" id="GO:0006886">
    <property type="term" value="P:intracellular protein transport"/>
    <property type="evidence" value="ECO:0007669"/>
    <property type="project" value="InterPro"/>
</dbReference>
<feature type="compositionally biased region" description="Basic residues" evidence="1">
    <location>
        <begin position="42"/>
        <end position="52"/>
    </location>
</feature>
<dbReference type="InParanoid" id="A0A4W3JXM6"/>
<dbReference type="GO" id="GO:0005742">
    <property type="term" value="C:mitochondrial outer membrane translocase complex"/>
    <property type="evidence" value="ECO:0007669"/>
    <property type="project" value="InterPro"/>
</dbReference>
<protein>
    <submittedName>
        <fullName evidence="3">Uncharacterized protein</fullName>
    </submittedName>
</protein>
<organism evidence="3 4">
    <name type="scientific">Callorhinchus milii</name>
    <name type="common">Ghost shark</name>
    <dbReference type="NCBI Taxonomy" id="7868"/>
    <lineage>
        <taxon>Eukaryota</taxon>
        <taxon>Metazoa</taxon>
        <taxon>Chordata</taxon>
        <taxon>Craniata</taxon>
        <taxon>Vertebrata</taxon>
        <taxon>Chondrichthyes</taxon>
        <taxon>Holocephali</taxon>
        <taxon>Chimaeriformes</taxon>
        <taxon>Callorhinchidae</taxon>
        <taxon>Callorhinchus</taxon>
    </lineage>
</organism>
<dbReference type="InterPro" id="IPR002056">
    <property type="entry name" value="MAS20"/>
</dbReference>
<keyword evidence="4" id="KW-1185">Reference proteome</keyword>
<dbReference type="GeneTree" id="ENSGT00390000011698"/>
<dbReference type="GO" id="GO:0030943">
    <property type="term" value="F:mitochondrion targeting sequence binding"/>
    <property type="evidence" value="ECO:0007669"/>
    <property type="project" value="TreeGrafter"/>
</dbReference>